<keyword evidence="6 7" id="KW-0472">Membrane</keyword>
<keyword evidence="4 7" id="KW-1133">Transmembrane helix</keyword>
<gene>
    <name evidence="9" type="ORF">F5544_09020</name>
</gene>
<dbReference type="Pfam" id="PF00999">
    <property type="entry name" value="Na_H_Exchanger"/>
    <property type="match status" value="1"/>
</dbReference>
<feature type="transmembrane region" description="Helical" evidence="7">
    <location>
        <begin position="280"/>
        <end position="311"/>
    </location>
</feature>
<evidence type="ECO:0000313" key="9">
    <source>
        <dbReference type="EMBL" id="QIS09705.1"/>
    </source>
</evidence>
<organism evidence="9 10">
    <name type="scientific">Nocardia arthritidis</name>
    <dbReference type="NCBI Taxonomy" id="228602"/>
    <lineage>
        <taxon>Bacteria</taxon>
        <taxon>Bacillati</taxon>
        <taxon>Actinomycetota</taxon>
        <taxon>Actinomycetes</taxon>
        <taxon>Mycobacteriales</taxon>
        <taxon>Nocardiaceae</taxon>
        <taxon>Nocardia</taxon>
    </lineage>
</organism>
<accession>A0A6G9Y8V8</accession>
<feature type="transmembrane region" description="Helical" evidence="7">
    <location>
        <begin position="354"/>
        <end position="377"/>
    </location>
</feature>
<name>A0A6G9Y8V8_9NOCA</name>
<evidence type="ECO:0000256" key="1">
    <source>
        <dbReference type="ARBA" id="ARBA00004141"/>
    </source>
</evidence>
<dbReference type="InterPro" id="IPR006153">
    <property type="entry name" value="Cation/H_exchanger_TM"/>
</dbReference>
<evidence type="ECO:0000256" key="2">
    <source>
        <dbReference type="ARBA" id="ARBA00022448"/>
    </source>
</evidence>
<dbReference type="GO" id="GO:0015297">
    <property type="term" value="F:antiporter activity"/>
    <property type="evidence" value="ECO:0007669"/>
    <property type="project" value="InterPro"/>
</dbReference>
<dbReference type="InterPro" id="IPR038770">
    <property type="entry name" value="Na+/solute_symporter_sf"/>
</dbReference>
<dbReference type="Gene3D" id="1.20.1530.20">
    <property type="match status" value="1"/>
</dbReference>
<feature type="transmembrane region" description="Helical" evidence="7">
    <location>
        <begin position="79"/>
        <end position="97"/>
    </location>
</feature>
<dbReference type="InterPro" id="IPR050794">
    <property type="entry name" value="CPA2_transporter"/>
</dbReference>
<sequence>MGILAAQHDPAGVRQLDGLGRAAQAVVRQLLRRSRGWCVVNVGELAPVFFVAAVVILLFCRLVSYALNRFGQPAVVGEMIAGVLLGPSVFGLLAPGLSERLFPGELRPVLYVAGQIGVVALMFHAGYEFRKHAGRGLAASAIAISAAGVLVPFVLGLALALGAKGRVGIFVDGVPLGVTVAFVAVALAITAFPMLARIITETGISGTRYGSLSLAAGATDDVVAWIMLAGVLSAAAGRARPIMLAIGGGLIFVAVLLLVIRRVLGWCLSRPGWNDESRLLVTVAVLFAGAWFTDVIGLYAVFGAFCVGMAMPRDEAAEHVVHSTHSVTRVIFLPMFFTYSGLQTRFDLFTEPAVLVFGIAAVAVAVVGKFGGCWLAARLRGEPNSVALRIGALMNARGLMQLVALNVGLQAGIVSAELFAALVLVALVTTTMTVPVLNWLERREVKSRKLIEDQVAAGSRRALSAVREDT</sequence>
<dbReference type="GO" id="GO:0016020">
    <property type="term" value="C:membrane"/>
    <property type="evidence" value="ECO:0007669"/>
    <property type="project" value="UniProtKB-SubCell"/>
</dbReference>
<evidence type="ECO:0000259" key="8">
    <source>
        <dbReference type="Pfam" id="PF00999"/>
    </source>
</evidence>
<feature type="transmembrane region" description="Helical" evidence="7">
    <location>
        <begin position="174"/>
        <end position="200"/>
    </location>
</feature>
<dbReference type="AlphaFoldDB" id="A0A6G9Y8V8"/>
<feature type="domain" description="Cation/H+ exchanger transmembrane" evidence="8">
    <location>
        <begin position="55"/>
        <end position="439"/>
    </location>
</feature>
<feature type="transmembrane region" description="Helical" evidence="7">
    <location>
        <begin position="212"/>
        <end position="236"/>
    </location>
</feature>
<feature type="transmembrane region" description="Helical" evidence="7">
    <location>
        <begin position="45"/>
        <end position="67"/>
    </location>
</feature>
<keyword evidence="10" id="KW-1185">Reference proteome</keyword>
<keyword evidence="2" id="KW-0813">Transport</keyword>
<dbReference type="PANTHER" id="PTHR32468">
    <property type="entry name" value="CATION/H + ANTIPORTER"/>
    <property type="match status" value="1"/>
</dbReference>
<protein>
    <submittedName>
        <fullName evidence="9">Cation:proton antiporter</fullName>
    </submittedName>
</protein>
<feature type="transmembrane region" description="Helical" evidence="7">
    <location>
        <begin position="418"/>
        <end position="440"/>
    </location>
</feature>
<keyword evidence="5" id="KW-0406">Ion transport</keyword>
<dbReference type="KEGG" id="nah:F5544_09020"/>
<proteinExistence type="predicted"/>
<feature type="transmembrane region" description="Helical" evidence="7">
    <location>
        <begin position="242"/>
        <end position="260"/>
    </location>
</feature>
<dbReference type="PANTHER" id="PTHR32468:SF0">
    <property type="entry name" value="K(+)_H(+) ANTIPORTER 1"/>
    <property type="match status" value="1"/>
</dbReference>
<keyword evidence="3 7" id="KW-0812">Transmembrane</keyword>
<reference evidence="9 10" key="1">
    <citation type="journal article" date="2019" name="ACS Chem. Biol.">
        <title>Identification and Mobilization of a Cryptic Antibiotic Biosynthesis Gene Locus from a Human-Pathogenic Nocardia Isolate.</title>
        <authorList>
            <person name="Herisse M."/>
            <person name="Ishida K."/>
            <person name="Porter J.L."/>
            <person name="Howden B."/>
            <person name="Hertweck C."/>
            <person name="Stinear T.P."/>
            <person name="Pidot S.J."/>
        </authorList>
    </citation>
    <scope>NUCLEOTIDE SEQUENCE [LARGE SCALE GENOMIC DNA]</scope>
    <source>
        <strain evidence="9 10">AUSMDU00012717</strain>
    </source>
</reference>
<dbReference type="GO" id="GO:1902600">
    <property type="term" value="P:proton transmembrane transport"/>
    <property type="evidence" value="ECO:0007669"/>
    <property type="project" value="InterPro"/>
</dbReference>
<evidence type="ECO:0000256" key="7">
    <source>
        <dbReference type="SAM" id="Phobius"/>
    </source>
</evidence>
<feature type="transmembrane region" description="Helical" evidence="7">
    <location>
        <begin position="109"/>
        <end position="127"/>
    </location>
</feature>
<evidence type="ECO:0000256" key="6">
    <source>
        <dbReference type="ARBA" id="ARBA00023136"/>
    </source>
</evidence>
<evidence type="ECO:0000256" key="5">
    <source>
        <dbReference type="ARBA" id="ARBA00023065"/>
    </source>
</evidence>
<evidence type="ECO:0000256" key="3">
    <source>
        <dbReference type="ARBA" id="ARBA00022692"/>
    </source>
</evidence>
<dbReference type="Proteomes" id="UP000503540">
    <property type="component" value="Chromosome"/>
</dbReference>
<evidence type="ECO:0000256" key="4">
    <source>
        <dbReference type="ARBA" id="ARBA00022989"/>
    </source>
</evidence>
<comment type="subcellular location">
    <subcellularLocation>
        <location evidence="1">Membrane</location>
        <topology evidence="1">Multi-pass membrane protein</topology>
    </subcellularLocation>
</comment>
<dbReference type="EMBL" id="CP046172">
    <property type="protein sequence ID" value="QIS09705.1"/>
    <property type="molecule type" value="Genomic_DNA"/>
</dbReference>
<evidence type="ECO:0000313" key="10">
    <source>
        <dbReference type="Proteomes" id="UP000503540"/>
    </source>
</evidence>
<feature type="transmembrane region" description="Helical" evidence="7">
    <location>
        <begin position="139"/>
        <end position="162"/>
    </location>
</feature>